<dbReference type="InterPro" id="IPR017587">
    <property type="entry name" value="YqeC"/>
</dbReference>
<dbReference type="EMBL" id="DVHF01000014">
    <property type="protein sequence ID" value="HIR56280.1"/>
    <property type="molecule type" value="Genomic_DNA"/>
</dbReference>
<reference evidence="1" key="1">
    <citation type="submission" date="2020-10" db="EMBL/GenBank/DDBJ databases">
        <authorList>
            <person name="Gilroy R."/>
        </authorList>
    </citation>
    <scope>NUCLEOTIDE SEQUENCE</scope>
    <source>
        <strain evidence="1">ChiSjej1B19-7085</strain>
    </source>
</reference>
<dbReference type="Proteomes" id="UP000886785">
    <property type="component" value="Unassembled WGS sequence"/>
</dbReference>
<sequence length="247" mass="26385">MRIFEYLSGCLAPRNSLCEALELLPFDRNIISFVGGQGKTAAVYQLCSELSRAGVPCAAVAAEDMEIPRDYPCCTSADPEEVRKAVQQRPFCVFGGSGGEGRLCAPSEPVWKELLASVPNLMIVSDAVKPFPVKLPDKPSVPPQTTLMIAVCGLDAVGNRLDEICPDPEQAAASLGRDADHAVTPSDLAKLFRMGEGYSAYLPARADFAVLLDGADSAYGIQLAEQTARRLSRRDVQKIVVASTLPG</sequence>
<accession>A0A9D1DNV6</accession>
<protein>
    <submittedName>
        <fullName evidence="1">Selenium-dependent hydroxylase accessory protein YqeC</fullName>
    </submittedName>
</protein>
<organism evidence="1 2">
    <name type="scientific">Candidatus Gallacutalibacter pullicola</name>
    <dbReference type="NCBI Taxonomy" id="2840830"/>
    <lineage>
        <taxon>Bacteria</taxon>
        <taxon>Bacillati</taxon>
        <taxon>Bacillota</taxon>
        <taxon>Clostridia</taxon>
        <taxon>Eubacteriales</taxon>
        <taxon>Candidatus Gallacutalibacter</taxon>
    </lineage>
</organism>
<evidence type="ECO:0000313" key="1">
    <source>
        <dbReference type="EMBL" id="HIR56280.1"/>
    </source>
</evidence>
<dbReference type="NCBIfam" id="TIGR03172">
    <property type="entry name" value="selenium cofactor biosynthesis protein YqeC"/>
    <property type="match status" value="1"/>
</dbReference>
<name>A0A9D1DNV6_9FIRM</name>
<evidence type="ECO:0000313" key="2">
    <source>
        <dbReference type="Proteomes" id="UP000886785"/>
    </source>
</evidence>
<dbReference type="AlphaFoldDB" id="A0A9D1DNV6"/>
<comment type="caution">
    <text evidence="1">The sequence shown here is derived from an EMBL/GenBank/DDBJ whole genome shotgun (WGS) entry which is preliminary data.</text>
</comment>
<gene>
    <name evidence="1" type="primary">yqeC</name>
    <name evidence="1" type="ORF">IAA54_01290</name>
</gene>
<dbReference type="Pfam" id="PF19842">
    <property type="entry name" value="YqeC"/>
    <property type="match status" value="1"/>
</dbReference>
<reference evidence="1" key="2">
    <citation type="journal article" date="2021" name="PeerJ">
        <title>Extensive microbial diversity within the chicken gut microbiome revealed by metagenomics and culture.</title>
        <authorList>
            <person name="Gilroy R."/>
            <person name="Ravi A."/>
            <person name="Getino M."/>
            <person name="Pursley I."/>
            <person name="Horton D.L."/>
            <person name="Alikhan N.F."/>
            <person name="Baker D."/>
            <person name="Gharbi K."/>
            <person name="Hall N."/>
            <person name="Watson M."/>
            <person name="Adriaenssens E.M."/>
            <person name="Foster-Nyarko E."/>
            <person name="Jarju S."/>
            <person name="Secka A."/>
            <person name="Antonio M."/>
            <person name="Oren A."/>
            <person name="Chaudhuri R.R."/>
            <person name="La Ragione R."/>
            <person name="Hildebrand F."/>
            <person name="Pallen M.J."/>
        </authorList>
    </citation>
    <scope>NUCLEOTIDE SEQUENCE</scope>
    <source>
        <strain evidence="1">ChiSjej1B19-7085</strain>
    </source>
</reference>
<proteinExistence type="predicted"/>